<feature type="non-terminal residue" evidence="1">
    <location>
        <position position="381"/>
    </location>
</feature>
<dbReference type="EMBL" id="CAJVPQ010012562">
    <property type="protein sequence ID" value="CAG8732162.1"/>
    <property type="molecule type" value="Genomic_DNA"/>
</dbReference>
<comment type="caution">
    <text evidence="1">The sequence shown here is derived from an EMBL/GenBank/DDBJ whole genome shotgun (WGS) entry which is preliminary data.</text>
</comment>
<evidence type="ECO:0000313" key="2">
    <source>
        <dbReference type="Proteomes" id="UP000789570"/>
    </source>
</evidence>
<dbReference type="AlphaFoldDB" id="A0A9N9NF89"/>
<protein>
    <submittedName>
        <fullName evidence="1">9086_t:CDS:1</fullName>
    </submittedName>
</protein>
<name>A0A9N9NF89_9GLOM</name>
<gene>
    <name evidence="1" type="ORF">FCALED_LOCUS15056</name>
</gene>
<reference evidence="1" key="1">
    <citation type="submission" date="2021-06" db="EMBL/GenBank/DDBJ databases">
        <authorList>
            <person name="Kallberg Y."/>
            <person name="Tangrot J."/>
            <person name="Rosling A."/>
        </authorList>
    </citation>
    <scope>NUCLEOTIDE SEQUENCE</scope>
    <source>
        <strain evidence="1">UK204</strain>
    </source>
</reference>
<evidence type="ECO:0000313" key="1">
    <source>
        <dbReference type="EMBL" id="CAG8732162.1"/>
    </source>
</evidence>
<proteinExistence type="predicted"/>
<dbReference type="Proteomes" id="UP000789570">
    <property type="component" value="Unassembled WGS sequence"/>
</dbReference>
<dbReference type="OrthoDB" id="2424037at2759"/>
<accession>A0A9N9NF89</accession>
<organism evidence="1 2">
    <name type="scientific">Funneliformis caledonium</name>
    <dbReference type="NCBI Taxonomy" id="1117310"/>
    <lineage>
        <taxon>Eukaryota</taxon>
        <taxon>Fungi</taxon>
        <taxon>Fungi incertae sedis</taxon>
        <taxon>Mucoromycota</taxon>
        <taxon>Glomeromycotina</taxon>
        <taxon>Glomeromycetes</taxon>
        <taxon>Glomerales</taxon>
        <taxon>Glomeraceae</taxon>
        <taxon>Funneliformis</taxon>
    </lineage>
</organism>
<keyword evidence="2" id="KW-1185">Reference proteome</keyword>
<sequence length="381" mass="44556">METYETYEKQIIYNDDNSVNLPFGHAAKWYLVNIPLLQNYRLKNQSRQTITTRTKKSTNRIDDILVLTTKGEDLVLQINLGIEKDQQCWYWVMYCSGDGDICQHLCGGIEKYLETCDYYLLHNNLKNANDMHLCSVKVISKCRLSWLNSETPLCITIQETHHPSQHMFNNIIPKISRINLTYFVRDSIVLNRRADHRTAKEIKAKLLTPFNGASEEPIESSDRYYQLTFSDEFWLKNERDYGNICIGIDGKYDLNADRAPVLSIVLENGAGHGLPLAFALSNKENNQTIKLAIIAVKRNIPCNEILYQHRWYYENLISGNGFQRVCKCQNNNWKPYTIINKHRPSKLAIQNILCRPILCWFHIMKTYEKNLNNWHIPVQFR</sequence>